<keyword evidence="2 4" id="KW-0378">Hydrolase</keyword>
<dbReference type="Pfam" id="PF00293">
    <property type="entry name" value="NUDIX"/>
    <property type="match status" value="1"/>
</dbReference>
<name>A0ABS5DQN0_9PSEU</name>
<dbReference type="EMBL" id="JAGPXE010000021">
    <property type="protein sequence ID" value="MBQ0928615.1"/>
    <property type="molecule type" value="Genomic_DNA"/>
</dbReference>
<dbReference type="InterPro" id="IPR015797">
    <property type="entry name" value="NUDIX_hydrolase-like_dom_sf"/>
</dbReference>
<keyword evidence="5" id="KW-1185">Reference proteome</keyword>
<evidence type="ECO:0000256" key="1">
    <source>
        <dbReference type="ARBA" id="ARBA00001946"/>
    </source>
</evidence>
<evidence type="ECO:0000259" key="3">
    <source>
        <dbReference type="PROSITE" id="PS51462"/>
    </source>
</evidence>
<protein>
    <submittedName>
        <fullName evidence="4">NUDIX hydrolase</fullName>
    </submittedName>
</protein>
<evidence type="ECO:0000256" key="2">
    <source>
        <dbReference type="ARBA" id="ARBA00022801"/>
    </source>
</evidence>
<dbReference type="PANTHER" id="PTHR43046">
    <property type="entry name" value="GDP-MANNOSE MANNOSYL HYDROLASE"/>
    <property type="match status" value="1"/>
</dbReference>
<dbReference type="PROSITE" id="PS51462">
    <property type="entry name" value="NUDIX"/>
    <property type="match status" value="1"/>
</dbReference>
<accession>A0ABS5DQN0</accession>
<organism evidence="4 5">
    <name type="scientific">Saccharopolyspora endophytica</name>
    <dbReference type="NCBI Taxonomy" id="543886"/>
    <lineage>
        <taxon>Bacteria</taxon>
        <taxon>Bacillati</taxon>
        <taxon>Actinomycetota</taxon>
        <taxon>Actinomycetes</taxon>
        <taxon>Pseudonocardiales</taxon>
        <taxon>Pseudonocardiaceae</taxon>
        <taxon>Saccharopolyspora</taxon>
    </lineage>
</organism>
<sequence length="155" mass="16545">MVAVGRRVARAILLDEYGRLLLIKRTKPGQDPYWTAPGGGVEESDSSVEAALHRELDEELGATATGLTQVFLFSSASDSGVAVQHFFVARLSTLDESSRSGAEFADPARGGYELDRVDLRGDALVSVDLKPAALKDFVLANRVALLAEASAVGRR</sequence>
<evidence type="ECO:0000313" key="5">
    <source>
        <dbReference type="Proteomes" id="UP000674084"/>
    </source>
</evidence>
<comment type="cofactor">
    <cofactor evidence="1">
        <name>Mg(2+)</name>
        <dbReference type="ChEBI" id="CHEBI:18420"/>
    </cofactor>
</comment>
<dbReference type="CDD" id="cd04669">
    <property type="entry name" value="NUDIX_Hydrolase"/>
    <property type="match status" value="1"/>
</dbReference>
<gene>
    <name evidence="4" type="ORF">KBO27_32120</name>
</gene>
<reference evidence="4 5" key="1">
    <citation type="submission" date="2021-04" db="EMBL/GenBank/DDBJ databases">
        <title>Whole-genome sequencing of Saccharopolyspora endophytica KCTC 19397.</title>
        <authorList>
            <person name="Ay H."/>
            <person name="Saygin H."/>
            <person name="Sahin N."/>
        </authorList>
    </citation>
    <scope>NUCLEOTIDE SEQUENCE [LARGE SCALE GENOMIC DNA]</scope>
    <source>
        <strain evidence="4 5">KCTC 19397</strain>
    </source>
</reference>
<dbReference type="Gene3D" id="3.90.79.10">
    <property type="entry name" value="Nucleoside Triphosphate Pyrophosphohydrolase"/>
    <property type="match status" value="1"/>
</dbReference>
<dbReference type="GO" id="GO:0016787">
    <property type="term" value="F:hydrolase activity"/>
    <property type="evidence" value="ECO:0007669"/>
    <property type="project" value="UniProtKB-KW"/>
</dbReference>
<proteinExistence type="predicted"/>
<evidence type="ECO:0000313" key="4">
    <source>
        <dbReference type="EMBL" id="MBQ0928615.1"/>
    </source>
</evidence>
<dbReference type="Proteomes" id="UP000674084">
    <property type="component" value="Unassembled WGS sequence"/>
</dbReference>
<feature type="domain" description="Nudix hydrolase" evidence="3">
    <location>
        <begin position="5"/>
        <end position="137"/>
    </location>
</feature>
<dbReference type="SUPFAM" id="SSF55811">
    <property type="entry name" value="Nudix"/>
    <property type="match status" value="1"/>
</dbReference>
<dbReference type="InterPro" id="IPR000086">
    <property type="entry name" value="NUDIX_hydrolase_dom"/>
</dbReference>
<comment type="caution">
    <text evidence="4">The sequence shown here is derived from an EMBL/GenBank/DDBJ whole genome shotgun (WGS) entry which is preliminary data.</text>
</comment>
<dbReference type="PANTHER" id="PTHR43046:SF14">
    <property type="entry name" value="MUTT_NUDIX FAMILY PROTEIN"/>
    <property type="match status" value="1"/>
</dbReference>